<dbReference type="GO" id="GO:0030018">
    <property type="term" value="C:Z disc"/>
    <property type="evidence" value="ECO:0007669"/>
    <property type="project" value="UniProtKB-SubCell"/>
</dbReference>
<dbReference type="Pfam" id="PF06003">
    <property type="entry name" value="SMN_Tudor"/>
    <property type="match status" value="1"/>
</dbReference>
<dbReference type="GO" id="GO:0043410">
    <property type="term" value="P:positive regulation of MAPK cascade"/>
    <property type="evidence" value="ECO:0007669"/>
    <property type="project" value="InterPro"/>
</dbReference>
<dbReference type="InterPro" id="IPR002999">
    <property type="entry name" value="Tudor"/>
</dbReference>
<reference evidence="13" key="1">
    <citation type="journal article" date="2018" name="PLoS ONE">
        <title>Chinook salmon (Oncorhynchus tshawytscha) genome and transcriptome.</title>
        <authorList>
            <person name="Christensen K.A."/>
            <person name="Leong J.S."/>
            <person name="Sakhrani D."/>
            <person name="Biagi C.A."/>
            <person name="Minkley D.R."/>
            <person name="Withler R.E."/>
            <person name="Rondeau E.B."/>
            <person name="Koop B.F."/>
            <person name="Devlin R.H."/>
        </authorList>
    </citation>
    <scope>NUCLEOTIDE SEQUENCE [LARGE SCALE GENOMIC DNA]</scope>
</reference>
<keyword evidence="13" id="KW-1185">Reference proteome</keyword>
<dbReference type="GO" id="GO:0009267">
    <property type="term" value="P:cellular response to starvation"/>
    <property type="evidence" value="ECO:0007669"/>
    <property type="project" value="InterPro"/>
</dbReference>
<dbReference type="InterPro" id="IPR040424">
    <property type="entry name" value="Smn1"/>
</dbReference>
<feature type="region of interest" description="Disordered" evidence="10">
    <location>
        <begin position="169"/>
        <end position="192"/>
    </location>
</feature>
<evidence type="ECO:0000256" key="7">
    <source>
        <dbReference type="ARBA" id="ARBA00023187"/>
    </source>
</evidence>
<dbReference type="PANTHER" id="PTHR39267">
    <property type="entry name" value="SURVIVAL MOTOR NEURON-LIKE PROTEIN 1"/>
    <property type="match status" value="1"/>
</dbReference>
<feature type="domain" description="Tudor" evidence="11">
    <location>
        <begin position="78"/>
        <end position="136"/>
    </location>
</feature>
<dbReference type="GO" id="GO:0007186">
    <property type="term" value="P:G protein-coupled receptor signaling pathway"/>
    <property type="evidence" value="ECO:0007669"/>
    <property type="project" value="InterPro"/>
</dbReference>
<dbReference type="GO" id="GO:0097504">
    <property type="term" value="C:Gemini of Cajal bodies"/>
    <property type="evidence" value="ECO:0007669"/>
    <property type="project" value="UniProtKB-SubCell"/>
</dbReference>
<dbReference type="GO" id="GO:0005615">
    <property type="term" value="C:extracellular space"/>
    <property type="evidence" value="ECO:0007669"/>
    <property type="project" value="InterPro"/>
</dbReference>
<dbReference type="PANTHER" id="PTHR39267:SF1">
    <property type="entry name" value="SURVIVAL MOTOR NEURON PROTEIN"/>
    <property type="match status" value="1"/>
</dbReference>
<dbReference type="GO" id="GO:0015030">
    <property type="term" value="C:Cajal body"/>
    <property type="evidence" value="ECO:0007669"/>
    <property type="project" value="UniProtKB-SubCell"/>
</dbReference>
<sequence>MDEYYESIVFRSERVEDNVSLAVSTDDSALVKAYEDALRTFRRAEKESGEKLADNPQTLSESYVPTKGPVDPKTNSKVWRLGYRCRAVYSEDGLVYPAVLVWLRGERCRVKFEGYGNEEELELSSLLSPVELGGHRGRVDAKVQQGAVDGFSSTSNNIADWKRMERDWRTAQQEGREELSSPQPSKFAPGKDYGKCSYDFGKEHGDKKKPSGRREDFLPPPPPPCVWPPRAVLADASNGLDSAVTDISSMLLSWYLCGYHTGCYMCDADQQCAVSKGARIGKLCECSQGTRESRMTATI</sequence>
<dbReference type="GO" id="GO:0043204">
    <property type="term" value="C:perikaryon"/>
    <property type="evidence" value="ECO:0007669"/>
    <property type="project" value="UniProtKB-SubCell"/>
</dbReference>
<evidence type="ECO:0000256" key="4">
    <source>
        <dbReference type="ARBA" id="ARBA00004484"/>
    </source>
</evidence>
<dbReference type="SMART" id="SM00333">
    <property type="entry name" value="TUDOR"/>
    <property type="match status" value="1"/>
</dbReference>
<dbReference type="InterPro" id="IPR047313">
    <property type="entry name" value="SMN_C"/>
</dbReference>
<evidence type="ECO:0000256" key="3">
    <source>
        <dbReference type="ARBA" id="ARBA00004463"/>
    </source>
</evidence>
<dbReference type="RefSeq" id="XP_042177950.1">
    <property type="nucleotide sequence ID" value="XM_042322016.1"/>
</dbReference>
<keyword evidence="6" id="KW-0507">mRNA processing</keyword>
<evidence type="ECO:0000256" key="6">
    <source>
        <dbReference type="ARBA" id="ARBA00022664"/>
    </source>
</evidence>
<dbReference type="GO" id="GO:0006397">
    <property type="term" value="P:mRNA processing"/>
    <property type="evidence" value="ECO:0007669"/>
    <property type="project" value="UniProtKB-KW"/>
</dbReference>
<dbReference type="GeneTree" id="ENSGT00940000175916"/>
<gene>
    <name evidence="12" type="primary">LOC112250714</name>
</gene>
<dbReference type="InterPro" id="IPR009106">
    <property type="entry name" value="CART"/>
</dbReference>
<evidence type="ECO:0000256" key="5">
    <source>
        <dbReference type="ARBA" id="ARBA00005371"/>
    </source>
</evidence>
<evidence type="ECO:0000256" key="9">
    <source>
        <dbReference type="ARBA" id="ARBA00034695"/>
    </source>
</evidence>
<name>A0AAZ3SR24_ONCTS</name>
<feature type="region of interest" description="Disordered" evidence="10">
    <location>
        <begin position="45"/>
        <end position="69"/>
    </location>
</feature>
<evidence type="ECO:0000313" key="12">
    <source>
        <dbReference type="Ensembl" id="ENSOTSP00005155474.1"/>
    </source>
</evidence>
<evidence type="ECO:0000256" key="8">
    <source>
        <dbReference type="ARBA" id="ARBA00023242"/>
    </source>
</evidence>
<dbReference type="GO" id="GO:0008380">
    <property type="term" value="P:RNA splicing"/>
    <property type="evidence" value="ECO:0007669"/>
    <property type="project" value="UniProtKB-KW"/>
</dbReference>
<keyword evidence="7" id="KW-0508">mRNA splicing</keyword>
<proteinExistence type="inferred from homology"/>
<evidence type="ECO:0000256" key="10">
    <source>
        <dbReference type="SAM" id="MobiDB-lite"/>
    </source>
</evidence>
<dbReference type="Proteomes" id="UP000694402">
    <property type="component" value="Unassembled WGS sequence"/>
</dbReference>
<dbReference type="PROSITE" id="PS50304">
    <property type="entry name" value="TUDOR"/>
    <property type="match status" value="1"/>
</dbReference>
<dbReference type="GO" id="GO:0008343">
    <property type="term" value="P:adult feeding behavior"/>
    <property type="evidence" value="ECO:0007669"/>
    <property type="project" value="InterPro"/>
</dbReference>
<feature type="compositionally biased region" description="Basic and acidic residues" evidence="10">
    <location>
        <begin position="169"/>
        <end position="179"/>
    </location>
</feature>
<dbReference type="InterPro" id="IPR010304">
    <property type="entry name" value="SMN_Tudor"/>
</dbReference>
<reference evidence="12" key="2">
    <citation type="submission" date="2025-08" db="UniProtKB">
        <authorList>
            <consortium name="Ensembl"/>
        </authorList>
    </citation>
    <scope>IDENTIFICATION</scope>
</reference>
<dbReference type="AlphaFoldDB" id="A0AAZ3SR24"/>
<dbReference type="CDD" id="cd22852">
    <property type="entry name" value="SMN_C"/>
    <property type="match status" value="1"/>
</dbReference>
<evidence type="ECO:0000259" key="11">
    <source>
        <dbReference type="PROSITE" id="PS50304"/>
    </source>
</evidence>
<dbReference type="GeneID" id="112250714"/>
<evidence type="ECO:0000313" key="13">
    <source>
        <dbReference type="Proteomes" id="UP000694402"/>
    </source>
</evidence>
<protein>
    <recommendedName>
        <fullName evidence="11">Tudor domain-containing protein</fullName>
    </recommendedName>
</protein>
<organism evidence="12 13">
    <name type="scientific">Oncorhynchus tshawytscha</name>
    <name type="common">Chinook salmon</name>
    <name type="synonym">Salmo tshawytscha</name>
    <dbReference type="NCBI Taxonomy" id="74940"/>
    <lineage>
        <taxon>Eukaryota</taxon>
        <taxon>Metazoa</taxon>
        <taxon>Chordata</taxon>
        <taxon>Craniata</taxon>
        <taxon>Vertebrata</taxon>
        <taxon>Euteleostomi</taxon>
        <taxon>Actinopterygii</taxon>
        <taxon>Neopterygii</taxon>
        <taxon>Teleostei</taxon>
        <taxon>Protacanthopterygii</taxon>
        <taxon>Salmoniformes</taxon>
        <taxon>Salmonidae</taxon>
        <taxon>Salmoninae</taxon>
        <taxon>Oncorhynchus</taxon>
    </lineage>
</organism>
<evidence type="ECO:0000256" key="2">
    <source>
        <dbReference type="ARBA" id="ARBA00004408"/>
    </source>
</evidence>
<dbReference type="GO" id="GO:0032099">
    <property type="term" value="P:negative regulation of appetite"/>
    <property type="evidence" value="ECO:0007669"/>
    <property type="project" value="InterPro"/>
</dbReference>
<feature type="region of interest" description="Disordered" evidence="10">
    <location>
        <begin position="203"/>
        <end position="222"/>
    </location>
</feature>
<keyword evidence="8" id="KW-0539">Nucleus</keyword>
<comment type="similarity">
    <text evidence="5">Belongs to the SMN family.</text>
</comment>
<accession>A0AAZ3SR24</accession>
<dbReference type="Pfam" id="PF06373">
    <property type="entry name" value="CART"/>
    <property type="match status" value="1"/>
</dbReference>
<dbReference type="Ensembl" id="ENSOTST00005132257.1">
    <property type="protein sequence ID" value="ENSOTSP00005155474.1"/>
    <property type="gene ID" value="ENSOTSG00005076242.1"/>
</dbReference>
<feature type="compositionally biased region" description="Basic and acidic residues" evidence="10">
    <location>
        <begin position="203"/>
        <end position="217"/>
    </location>
</feature>
<dbReference type="GO" id="GO:0003723">
    <property type="term" value="F:RNA binding"/>
    <property type="evidence" value="ECO:0007669"/>
    <property type="project" value="InterPro"/>
</dbReference>
<comment type="subcellular location">
    <subcellularLocation>
        <location evidence="1">Cytoplasm</location>
        <location evidence="1">Myofibril</location>
        <location evidence="1">Sarcomere</location>
        <location evidence="1">Z line</location>
    </subcellularLocation>
    <subcellularLocation>
        <location evidence="3">Cytoplasmic granule</location>
    </subcellularLocation>
    <subcellularLocation>
        <location evidence="2">Nucleus</location>
        <location evidence="2">Cajal body</location>
    </subcellularLocation>
    <subcellularLocation>
        <location evidence="9">Nucleus</location>
        <location evidence="9">Gem</location>
    </subcellularLocation>
    <subcellularLocation>
        <location evidence="4">Perikaryon</location>
    </subcellularLocation>
</comment>
<evidence type="ECO:0000256" key="1">
    <source>
        <dbReference type="ARBA" id="ARBA00004216"/>
    </source>
</evidence>
<reference evidence="12" key="3">
    <citation type="submission" date="2025-09" db="UniProtKB">
        <authorList>
            <consortium name="Ensembl"/>
        </authorList>
    </citation>
    <scope>IDENTIFICATION</scope>
</reference>